<dbReference type="Proteomes" id="UP000017836">
    <property type="component" value="Unassembled WGS sequence"/>
</dbReference>
<dbReference type="HOGENOM" id="CLU_1412167_0_0_1"/>
<dbReference type="PANTHER" id="PTHR44378">
    <property type="entry name" value="ACYL-ACTIVATING ENZYME 17, PEROXISOMAL-RELATED"/>
    <property type="match status" value="1"/>
</dbReference>
<dbReference type="OrthoDB" id="952963at2759"/>
<keyword evidence="4" id="KW-1185">Reference proteome</keyword>
<dbReference type="InterPro" id="IPR000873">
    <property type="entry name" value="AMP-dep_synth/lig_dom"/>
</dbReference>
<accession>U5D0D4</accession>
<feature type="non-terminal residue" evidence="3">
    <location>
        <position position="193"/>
    </location>
</feature>
<dbReference type="OMA" id="DIMANRV"/>
<feature type="domain" description="AMP-dependent synthetase/ligase" evidence="2">
    <location>
        <begin position="91"/>
        <end position="192"/>
    </location>
</feature>
<keyword evidence="1" id="KW-0812">Transmembrane</keyword>
<dbReference type="SUPFAM" id="SSF56801">
    <property type="entry name" value="Acetyl-CoA synthetase-like"/>
    <property type="match status" value="1"/>
</dbReference>
<feature type="transmembrane region" description="Helical" evidence="1">
    <location>
        <begin position="153"/>
        <end position="174"/>
    </location>
</feature>
<keyword evidence="1" id="KW-0472">Membrane</keyword>
<evidence type="ECO:0000256" key="1">
    <source>
        <dbReference type="SAM" id="Phobius"/>
    </source>
</evidence>
<keyword evidence="1" id="KW-1133">Transmembrane helix</keyword>
<proteinExistence type="predicted"/>
<protein>
    <recommendedName>
        <fullName evidence="2">AMP-dependent synthetase/ligase domain-containing protein</fullName>
    </recommendedName>
</protein>
<dbReference type="STRING" id="13333.U5D0D4"/>
<dbReference type="eggNOG" id="KOG1175">
    <property type="taxonomic scope" value="Eukaryota"/>
</dbReference>
<evidence type="ECO:0000313" key="3">
    <source>
        <dbReference type="EMBL" id="ERM97916.1"/>
    </source>
</evidence>
<dbReference type="Pfam" id="PF00501">
    <property type="entry name" value="AMP-binding"/>
    <property type="match status" value="1"/>
</dbReference>
<reference evidence="4" key="1">
    <citation type="journal article" date="2013" name="Science">
        <title>The Amborella genome and the evolution of flowering plants.</title>
        <authorList>
            <consortium name="Amborella Genome Project"/>
        </authorList>
    </citation>
    <scope>NUCLEOTIDE SEQUENCE [LARGE SCALE GENOMIC DNA]</scope>
</reference>
<dbReference type="PANTHER" id="PTHR44378:SF1">
    <property type="entry name" value="ACYL-ACTIVATING ENZYME 18, PEROXISOMAL-RELATED"/>
    <property type="match status" value="1"/>
</dbReference>
<name>U5D0D4_AMBTC</name>
<dbReference type="EMBL" id="KI395670">
    <property type="protein sequence ID" value="ERM97916.1"/>
    <property type="molecule type" value="Genomic_DNA"/>
</dbReference>
<sequence length="193" mass="21616">MTNLGRIMDTYGPKLLGHSYCDPITSYDKFHQFSVLHPEIYWSIVLRELSLTFHRGPERILNTGDSSRHRGIWLQGSLLNISECCLLPMENLNKHDDNVAVVWRDEGRDDFPINHMTLRELRGQAMSVANSLDAIFSKGDAIAIDMPMTVNAVVIYLAIVLAGFVVVSIADSFAAKEIATRLHVSKAKGIFTQ</sequence>
<dbReference type="AlphaFoldDB" id="U5D0D4"/>
<evidence type="ECO:0000313" key="4">
    <source>
        <dbReference type="Proteomes" id="UP000017836"/>
    </source>
</evidence>
<dbReference type="InterPro" id="IPR042099">
    <property type="entry name" value="ANL_N_sf"/>
</dbReference>
<gene>
    <name evidence="3" type="ORF">AMTR_s02404p00003560</name>
</gene>
<organism evidence="3 4">
    <name type="scientific">Amborella trichopoda</name>
    <dbReference type="NCBI Taxonomy" id="13333"/>
    <lineage>
        <taxon>Eukaryota</taxon>
        <taxon>Viridiplantae</taxon>
        <taxon>Streptophyta</taxon>
        <taxon>Embryophyta</taxon>
        <taxon>Tracheophyta</taxon>
        <taxon>Spermatophyta</taxon>
        <taxon>Magnoliopsida</taxon>
        <taxon>Amborellales</taxon>
        <taxon>Amborellaceae</taxon>
        <taxon>Amborella</taxon>
    </lineage>
</organism>
<evidence type="ECO:0000259" key="2">
    <source>
        <dbReference type="Pfam" id="PF00501"/>
    </source>
</evidence>
<dbReference type="Gramene" id="ERM97916">
    <property type="protein sequence ID" value="ERM97916"/>
    <property type="gene ID" value="AMTR_s02404p00003560"/>
</dbReference>
<dbReference type="Gene3D" id="3.40.50.12780">
    <property type="entry name" value="N-terminal domain of ligase-like"/>
    <property type="match status" value="1"/>
</dbReference>